<dbReference type="AlphaFoldDB" id="A0A920CRT6"/>
<organism evidence="1 2">
    <name type="scientific">Paenibacillus azoreducens</name>
    <dbReference type="NCBI Taxonomy" id="116718"/>
    <lineage>
        <taxon>Bacteria</taxon>
        <taxon>Bacillati</taxon>
        <taxon>Bacillota</taxon>
        <taxon>Bacilli</taxon>
        <taxon>Bacillales</taxon>
        <taxon>Paenibacillaceae</taxon>
        <taxon>Paenibacillus</taxon>
    </lineage>
</organism>
<evidence type="ECO:0000313" key="1">
    <source>
        <dbReference type="EMBL" id="GIO46738.1"/>
    </source>
</evidence>
<proteinExistence type="predicted"/>
<comment type="caution">
    <text evidence="1">The sequence shown here is derived from an EMBL/GenBank/DDBJ whole genome shotgun (WGS) entry which is preliminary data.</text>
</comment>
<sequence>MFVKCAEPSNIHSDFRALINLQKKLIRDFSQVRCQIQNWLDCFFPKYGQVFKDWEGKASLITLSEFPTPTEIVMLGPKAILCRWKKDVKRAVGYKRAVQLFEAANQSIELSKGLKTAEIELRMLLEKYKMLGKHLTEILTELRRLLVQISGAKEMLVMPDLSIINLASYLSELEHPRNN</sequence>
<keyword evidence="2" id="KW-1185">Reference proteome</keyword>
<name>A0A920CRT6_9BACL</name>
<dbReference type="Proteomes" id="UP000682811">
    <property type="component" value="Unassembled WGS sequence"/>
</dbReference>
<reference evidence="1 2" key="1">
    <citation type="submission" date="2021-03" db="EMBL/GenBank/DDBJ databases">
        <title>Antimicrobial resistance genes in bacteria isolated from Japanese honey, and their potential for conferring macrolide and lincosamide resistance in the American foulbrood pathogen Paenibacillus larvae.</title>
        <authorList>
            <person name="Okamoto M."/>
            <person name="Kumagai M."/>
            <person name="Kanamori H."/>
            <person name="Takamatsu D."/>
        </authorList>
    </citation>
    <scope>NUCLEOTIDE SEQUENCE [LARGE SCALE GENOMIC DNA]</scope>
    <source>
        <strain evidence="1 2">J34TS1</strain>
    </source>
</reference>
<dbReference type="RefSeq" id="WP_212977719.1">
    <property type="nucleotide sequence ID" value="NZ_AP025343.1"/>
</dbReference>
<accession>A0A920CRT6</accession>
<evidence type="ECO:0000313" key="2">
    <source>
        <dbReference type="Proteomes" id="UP000682811"/>
    </source>
</evidence>
<dbReference type="EMBL" id="BORT01000005">
    <property type="protein sequence ID" value="GIO46738.1"/>
    <property type="molecule type" value="Genomic_DNA"/>
</dbReference>
<gene>
    <name evidence="1" type="ORF">J34TS1_15030</name>
</gene>
<protein>
    <recommendedName>
        <fullName evidence="3">Transposase</fullName>
    </recommendedName>
</protein>
<evidence type="ECO:0008006" key="3">
    <source>
        <dbReference type="Google" id="ProtNLM"/>
    </source>
</evidence>